<dbReference type="GO" id="GO:0006310">
    <property type="term" value="P:DNA recombination"/>
    <property type="evidence" value="ECO:0007669"/>
    <property type="project" value="UniProtKB-KW"/>
</dbReference>
<dbReference type="PANTHER" id="PTHR33991:SF1">
    <property type="entry name" value="DNA REPAIR PROTEIN RECO"/>
    <property type="match status" value="1"/>
</dbReference>
<evidence type="ECO:0000256" key="6">
    <source>
        <dbReference type="ARBA" id="ARBA00033409"/>
    </source>
</evidence>
<keyword evidence="4" id="KW-0233">DNA recombination</keyword>
<reference evidence="9" key="1">
    <citation type="submission" date="2017-09" db="EMBL/GenBank/DDBJ databases">
        <title>Depth-based differentiation of microbial function through sediment-hosted aquifers and enrichment of novel symbionts in the deep terrestrial subsurface.</title>
        <authorList>
            <person name="Probst A.J."/>
            <person name="Ladd B."/>
            <person name="Jarett J.K."/>
            <person name="Geller-Mcgrath D.E."/>
            <person name="Sieber C.M.K."/>
            <person name="Emerson J.B."/>
            <person name="Anantharaman K."/>
            <person name="Thomas B.C."/>
            <person name="Malmstrom R."/>
            <person name="Stieglmeier M."/>
            <person name="Klingl A."/>
            <person name="Woyke T."/>
            <person name="Ryan C.M."/>
            <person name="Banfield J.F."/>
        </authorList>
    </citation>
    <scope>NUCLEOTIDE SEQUENCE [LARGE SCALE GENOMIC DNA]</scope>
</reference>
<evidence type="ECO:0000256" key="1">
    <source>
        <dbReference type="ARBA" id="ARBA00007452"/>
    </source>
</evidence>
<dbReference type="GO" id="GO:0006302">
    <property type="term" value="P:double-strand break repair"/>
    <property type="evidence" value="ECO:0007669"/>
    <property type="project" value="TreeGrafter"/>
</dbReference>
<dbReference type="NCBIfam" id="TIGR00613">
    <property type="entry name" value="reco"/>
    <property type="match status" value="1"/>
</dbReference>
<organism evidence="8 9">
    <name type="scientific">candidate division WWE3 bacterium CG_4_10_14_0_2_um_filter_42_7</name>
    <dbReference type="NCBI Taxonomy" id="1975073"/>
    <lineage>
        <taxon>Bacteria</taxon>
        <taxon>Katanobacteria</taxon>
    </lineage>
</organism>
<dbReference type="Pfam" id="PF02565">
    <property type="entry name" value="RecO_C"/>
    <property type="match status" value="1"/>
</dbReference>
<dbReference type="SUPFAM" id="SSF57863">
    <property type="entry name" value="ArfGap/RecO-like zinc finger"/>
    <property type="match status" value="1"/>
</dbReference>
<evidence type="ECO:0000256" key="3">
    <source>
        <dbReference type="ARBA" id="ARBA00022763"/>
    </source>
</evidence>
<dbReference type="InterPro" id="IPR042242">
    <property type="entry name" value="RecO_C"/>
</dbReference>
<gene>
    <name evidence="8" type="primary">recO</name>
    <name evidence="8" type="ORF">COY33_02475</name>
</gene>
<protein>
    <recommendedName>
        <fullName evidence="2">DNA repair protein RecO</fullName>
    </recommendedName>
    <alternativeName>
        <fullName evidence="6">Recombination protein O</fullName>
    </alternativeName>
</protein>
<dbReference type="InterPro" id="IPR037278">
    <property type="entry name" value="ARFGAP/RecO"/>
</dbReference>
<dbReference type="PANTHER" id="PTHR33991">
    <property type="entry name" value="DNA REPAIR PROTEIN RECO"/>
    <property type="match status" value="1"/>
</dbReference>
<dbReference type="SUPFAM" id="SSF50249">
    <property type="entry name" value="Nucleic acid-binding proteins"/>
    <property type="match status" value="1"/>
</dbReference>
<proteinExistence type="inferred from homology"/>
<dbReference type="GO" id="GO:0043590">
    <property type="term" value="C:bacterial nucleoid"/>
    <property type="evidence" value="ECO:0007669"/>
    <property type="project" value="TreeGrafter"/>
</dbReference>
<evidence type="ECO:0000313" key="8">
    <source>
        <dbReference type="EMBL" id="PIZ42839.1"/>
    </source>
</evidence>
<comment type="caution">
    <text evidence="8">The sequence shown here is derived from an EMBL/GenBank/DDBJ whole genome shotgun (WGS) entry which is preliminary data.</text>
</comment>
<dbReference type="Pfam" id="PF11967">
    <property type="entry name" value="RecO_N"/>
    <property type="match status" value="1"/>
</dbReference>
<dbReference type="InterPro" id="IPR003717">
    <property type="entry name" value="RecO"/>
</dbReference>
<keyword evidence="5" id="KW-0234">DNA repair</keyword>
<evidence type="ECO:0000256" key="4">
    <source>
        <dbReference type="ARBA" id="ARBA00023172"/>
    </source>
</evidence>
<keyword evidence="3" id="KW-0227">DNA damage</keyword>
<evidence type="ECO:0000256" key="2">
    <source>
        <dbReference type="ARBA" id="ARBA00021310"/>
    </source>
</evidence>
<sequence>MLSNSLWDRIGGMGSFGVAGIIIKRKNFSESDRILTVMTRNLGKIKVIAKGVRKITSRRAPTIDLLCLSQLQIYEGKTFYTLSESVLINDFCLLKGSLKKIRLAFHVCELTDALLPEEQAHKEVYELLLKFMQGLCEKDISISDFEIKLLKLLGYWSKELEGKVNNRYYIEEIIGRKLRSLDSYR</sequence>
<dbReference type="InterPro" id="IPR022572">
    <property type="entry name" value="DNA_rep/recomb_RecO_N"/>
</dbReference>
<dbReference type="AlphaFoldDB" id="A0A2M7TC77"/>
<dbReference type="Gene3D" id="2.40.50.140">
    <property type="entry name" value="Nucleic acid-binding proteins"/>
    <property type="match status" value="1"/>
</dbReference>
<comment type="similarity">
    <text evidence="1">Belongs to the RecO family.</text>
</comment>
<evidence type="ECO:0000259" key="7">
    <source>
        <dbReference type="Pfam" id="PF11967"/>
    </source>
</evidence>
<evidence type="ECO:0000313" key="9">
    <source>
        <dbReference type="Proteomes" id="UP000229915"/>
    </source>
</evidence>
<dbReference type="Gene3D" id="1.20.1440.120">
    <property type="entry name" value="Recombination protein O, C-terminal domain"/>
    <property type="match status" value="1"/>
</dbReference>
<dbReference type="EMBL" id="PFNK01000068">
    <property type="protein sequence ID" value="PIZ42839.1"/>
    <property type="molecule type" value="Genomic_DNA"/>
</dbReference>
<name>A0A2M7TC77_UNCKA</name>
<dbReference type="Proteomes" id="UP000229915">
    <property type="component" value="Unassembled WGS sequence"/>
</dbReference>
<feature type="domain" description="DNA replication/recombination mediator RecO N-terminal" evidence="7">
    <location>
        <begin position="18"/>
        <end position="89"/>
    </location>
</feature>
<accession>A0A2M7TC77</accession>
<dbReference type="InterPro" id="IPR012340">
    <property type="entry name" value="NA-bd_OB-fold"/>
</dbReference>
<evidence type="ECO:0000256" key="5">
    <source>
        <dbReference type="ARBA" id="ARBA00023204"/>
    </source>
</evidence>